<name>Q2J807_FRACC</name>
<dbReference type="Gene3D" id="3.60.10.10">
    <property type="entry name" value="Endonuclease/exonuclease/phosphatase"/>
    <property type="match status" value="1"/>
</dbReference>
<dbReference type="Pfam" id="PF03372">
    <property type="entry name" value="Exo_endo_phos"/>
    <property type="match status" value="1"/>
</dbReference>
<keyword evidence="2" id="KW-0378">Hydrolase</keyword>
<keyword evidence="2" id="KW-0255">Endonuclease</keyword>
<proteinExistence type="predicted"/>
<dbReference type="HOGENOM" id="CLU_058620_0_0_11"/>
<sequence length="385" mass="42532">MRLASFNVENLFERIRAMDLPTWDEGQPVLAAFDRFITLAQHEVYTVQNKTDMLADLETMEILTRTSEGRLQLNRDPQPRWARLRENRGNFLTQPPGKDAVIDATGRQDWIGWVELVTGPVDETAIRSTAQVITDINADVLAVIEAENRPALVRFNTSLLAGLYAHVMLVDGNDPRGIDVGLLAKPGHTIGSIVSHVDDPDPARPDRPLFSRDCPAYELHTPAGNTIWVLPNHLKSQSWTSGNPDPLRRRQAHRVAEIYTALRDAGARYIAVVGDLNKPPPPAFPSLEPLLGPDSPLVDAASRAGFDTGPRPGTFQSCTARNRLDYILLSPDLADRMTGGQIVRTGLWGDPDNKHPSAQWVIHPKITRADQAASDHAALYVDLDI</sequence>
<organism evidence="2 3">
    <name type="scientific">Frankia casuarinae (strain DSM 45818 / CECT 9043 / HFP020203 / CcI3)</name>
    <dbReference type="NCBI Taxonomy" id="106370"/>
    <lineage>
        <taxon>Bacteria</taxon>
        <taxon>Bacillati</taxon>
        <taxon>Actinomycetota</taxon>
        <taxon>Actinomycetes</taxon>
        <taxon>Frankiales</taxon>
        <taxon>Frankiaceae</taxon>
        <taxon>Frankia</taxon>
    </lineage>
</organism>
<evidence type="ECO:0000313" key="2">
    <source>
        <dbReference type="EMBL" id="ABD12585.1"/>
    </source>
</evidence>
<dbReference type="EMBL" id="CP000249">
    <property type="protein sequence ID" value="ABD12585.1"/>
    <property type="molecule type" value="Genomic_DNA"/>
</dbReference>
<protein>
    <submittedName>
        <fullName evidence="2">Endonuclease/exonuclease/phosphatase</fullName>
    </submittedName>
</protein>
<reference evidence="2 3" key="1">
    <citation type="journal article" date="2007" name="Genome Res.">
        <title>Genome characteristics of facultatively symbiotic Frankia sp. strains reflect host range and host plant biogeography.</title>
        <authorList>
            <person name="Normand P."/>
            <person name="Lapierre P."/>
            <person name="Tisa L.S."/>
            <person name="Gogarten J.P."/>
            <person name="Alloisio N."/>
            <person name="Bagnarol E."/>
            <person name="Bassi C.A."/>
            <person name="Berry A.M."/>
            <person name="Bickhart D.M."/>
            <person name="Choisne N."/>
            <person name="Couloux A."/>
            <person name="Cournoyer B."/>
            <person name="Cruveiller S."/>
            <person name="Daubin V."/>
            <person name="Demange N."/>
            <person name="Francino M.P."/>
            <person name="Goltsman E."/>
            <person name="Huang Y."/>
            <person name="Kopp O.R."/>
            <person name="Labarre L."/>
            <person name="Lapidus A."/>
            <person name="Lavire C."/>
            <person name="Marechal J."/>
            <person name="Martinez M."/>
            <person name="Mastronunzio J.E."/>
            <person name="Mullin B.C."/>
            <person name="Niemann J."/>
            <person name="Pujic P."/>
            <person name="Rawnsley T."/>
            <person name="Rouy Z."/>
            <person name="Schenowitz C."/>
            <person name="Sellstedt A."/>
            <person name="Tavares F."/>
            <person name="Tomkins J.P."/>
            <person name="Vallenet D."/>
            <person name="Valverde C."/>
            <person name="Wall L.G."/>
            <person name="Wang Y."/>
            <person name="Medigue C."/>
            <person name="Benson D.R."/>
        </authorList>
    </citation>
    <scope>NUCLEOTIDE SEQUENCE [LARGE SCALE GENOMIC DNA]</scope>
    <source>
        <strain evidence="3">DSM 45818 / CECT 9043 / CcI3</strain>
    </source>
</reference>
<dbReference type="Proteomes" id="UP000001937">
    <property type="component" value="Chromosome"/>
</dbReference>
<dbReference type="STRING" id="106370.Francci3_3228"/>
<evidence type="ECO:0000313" key="3">
    <source>
        <dbReference type="Proteomes" id="UP000001937"/>
    </source>
</evidence>
<dbReference type="SUPFAM" id="SSF56219">
    <property type="entry name" value="DNase I-like"/>
    <property type="match status" value="1"/>
</dbReference>
<feature type="domain" description="Endonuclease/exonuclease/phosphatase" evidence="1">
    <location>
        <begin position="127"/>
        <end position="376"/>
    </location>
</feature>
<dbReference type="OrthoDB" id="1398885at2"/>
<accession>Q2J807</accession>
<evidence type="ECO:0000259" key="1">
    <source>
        <dbReference type="Pfam" id="PF03372"/>
    </source>
</evidence>
<gene>
    <name evidence="2" type="ordered locus">Francci3_3228</name>
</gene>
<dbReference type="GO" id="GO:0004519">
    <property type="term" value="F:endonuclease activity"/>
    <property type="evidence" value="ECO:0007669"/>
    <property type="project" value="UniProtKB-KW"/>
</dbReference>
<dbReference type="KEGG" id="fra:Francci3_3228"/>
<keyword evidence="3" id="KW-1185">Reference proteome</keyword>
<dbReference type="RefSeq" id="WP_011437613.1">
    <property type="nucleotide sequence ID" value="NC_007777.1"/>
</dbReference>
<dbReference type="AlphaFoldDB" id="Q2J807"/>
<dbReference type="InterPro" id="IPR036691">
    <property type="entry name" value="Endo/exonu/phosph_ase_sf"/>
</dbReference>
<dbReference type="eggNOG" id="COG3568">
    <property type="taxonomic scope" value="Bacteria"/>
</dbReference>
<dbReference type="InterPro" id="IPR005135">
    <property type="entry name" value="Endo/exonuclease/phosphatase"/>
</dbReference>
<keyword evidence="2" id="KW-0540">Nuclease</keyword>